<accession>A0A7R8ZXW7</accession>
<feature type="repeat" description="TPR" evidence="12">
    <location>
        <begin position="369"/>
        <end position="402"/>
    </location>
</feature>
<dbReference type="SUPFAM" id="SSF48452">
    <property type="entry name" value="TPR-like"/>
    <property type="match status" value="2"/>
</dbReference>
<dbReference type="Proteomes" id="UP000677054">
    <property type="component" value="Unassembled WGS sequence"/>
</dbReference>
<sequence>MSESEKVSERNGFDASSSNHEPSIPKKPPDLNQDDLILEQQAKIEKEIAAFTPLVGEKEKLSVKMAEEYHSDQVYSRKIDDLQTKYGYIRRTRGDGNCFYRAFAYSYFENLLQDSKELARFQEVIKKTKEDLMHMGFPNFTVEDFYETFEDVLEKIGSKISPDELHSIMNDTGTSDYLVVYLRLITSCHLQKEAAFFENFLEGDITMKDFCSHDVEPMFRESDHIHIIALTSAVKVGVRVEYMDRGEGGKVNAHDFPNSSTNPQHATWNLLNNHAIADSIFMAERLLAESKTEENTFLLASCFYRGGRPDKAHLILSKFGGVSPHSRYLLAKCYLELDRLNDSESVIQGGGMKNRNLEDVINEYGDLAPFVLQILGQIYARTERENKAIEAYRKAIKLNPLLWTCFQALCNLGVDPEPSKVFQLPSLDTGNSIVTCQKLPVHQQHLHQHIMDPSAFSTPEFTSVVSSAQGTPSSPLQKVSPDIITSNQNNVNAALSVYHSSIKTSNSSKKQKQVRFAGLTSNIINSPGFTFMTWDTPGSAESTQHPIFGTLSGGTPFDNKQTQQQAQQQLPIRKDMQLLQLGSGKSVLAQTGNTVPTPSGPVKITQPQIRRSSRLFSSSNSVKENNKASAKSRLSKINAPTKKIRTRSSKNENKNENENELEGIIDEKPETIMLDGKDLKPPATVHLSRYHCSNAIEVLNALPHQHFQTGWVLSAVGRAYFEMAKYKEAIKYFEEQREVAPYHLEGLEHYSTGLWHLQNEKALAALASSLLSTWKKDSQSYCAAGNCFSLQKEHETAIKFFQRAVQVSPRCAYAYAQLGHEYVLIDALEKALRCFQSAISIDKRSYTAWYGIGVVFFKQERFQLAEYYYRKALEVNPYNPTLLCHLGVTQHSRGQYEKALKTLEDAVKQYPGHVLCRYHYASTLVTLERLAEALEELQLLRQQVPRESLVCFLMGKVYSQMGNAPMALAHVSWAMDLDPKGVNIRVREGIEPNSRIASEDIVSPAGLSCSSGTEGMVESFGSLTPSTPLGVDQMRLVEGENSAQSRGAGAAGPSVGEDEEDREQPGSLQGELAIVSAACTGVRLRRLKGSEMLGMRTCQRLLPPPSLLSSKELSKPLFGWLNAIFNMVDESRIKEVGADRACAEWLLRCGAYVRWKEYPEKWVSDYNTRPCLNDAGGLKHVEEVKFHRCSYLDDESLPMLKPLAETLTSLEIVSCGNVTDRGLASLGQLRNLKTMFLFDLPAVKDREGCLRDLERELPSCRVEFPSVEERSKSPE</sequence>
<dbReference type="PROSITE" id="PS50802">
    <property type="entry name" value="OTU"/>
    <property type="match status" value="1"/>
</dbReference>
<dbReference type="InterPro" id="IPR019734">
    <property type="entry name" value="TPR_rpt"/>
</dbReference>
<evidence type="ECO:0000256" key="1">
    <source>
        <dbReference type="ARBA" id="ARBA00000707"/>
    </source>
</evidence>
<dbReference type="InterPro" id="IPR003323">
    <property type="entry name" value="OTU_dom"/>
</dbReference>
<dbReference type="EMBL" id="LR899599">
    <property type="protein sequence ID" value="CAD7240989.1"/>
    <property type="molecule type" value="Genomic_DNA"/>
</dbReference>
<dbReference type="PROSITE" id="PS50005">
    <property type="entry name" value="TPR"/>
    <property type="match status" value="7"/>
</dbReference>
<keyword evidence="16" id="KW-1185">Reference proteome</keyword>
<evidence type="ECO:0000256" key="11">
    <source>
        <dbReference type="ARBA" id="ARBA00039307"/>
    </source>
</evidence>
<dbReference type="Pfam" id="PF13181">
    <property type="entry name" value="TPR_8"/>
    <property type="match status" value="2"/>
</dbReference>
<dbReference type="InterPro" id="IPR032675">
    <property type="entry name" value="LRR_dom_sf"/>
</dbReference>
<dbReference type="AlphaFoldDB" id="A0A7R8ZXW7"/>
<dbReference type="GO" id="GO:0005737">
    <property type="term" value="C:cytoplasm"/>
    <property type="evidence" value="ECO:0007669"/>
    <property type="project" value="TreeGrafter"/>
</dbReference>
<evidence type="ECO:0000259" key="14">
    <source>
        <dbReference type="PROSITE" id="PS50802"/>
    </source>
</evidence>
<feature type="region of interest" description="Disordered" evidence="13">
    <location>
        <begin position="1040"/>
        <end position="1067"/>
    </location>
</feature>
<keyword evidence="4" id="KW-0645">Protease</keyword>
<dbReference type="Gene3D" id="3.30.200.60">
    <property type="entry name" value="Peptidase C65 Otubain, subdomain 1"/>
    <property type="match status" value="1"/>
</dbReference>
<feature type="region of interest" description="Disordered" evidence="13">
    <location>
        <begin position="609"/>
        <end position="633"/>
    </location>
</feature>
<dbReference type="InterPro" id="IPR038765">
    <property type="entry name" value="Papain-like_cys_pep_sf"/>
</dbReference>
<dbReference type="InterPro" id="IPR042467">
    <property type="entry name" value="Peptidase_C65_otubain_sub2"/>
</dbReference>
<feature type="repeat" description="TPR" evidence="12">
    <location>
        <begin position="880"/>
        <end position="913"/>
    </location>
</feature>
<keyword evidence="5" id="KW-0677">Repeat</keyword>
<evidence type="ECO:0000256" key="7">
    <source>
        <dbReference type="ARBA" id="ARBA00022801"/>
    </source>
</evidence>
<keyword evidence="8 12" id="KW-0802">TPR repeat</keyword>
<feature type="repeat" description="TPR" evidence="12">
    <location>
        <begin position="710"/>
        <end position="743"/>
    </location>
</feature>
<dbReference type="Pfam" id="PF07719">
    <property type="entry name" value="TPR_2"/>
    <property type="match status" value="1"/>
</dbReference>
<evidence type="ECO:0000256" key="4">
    <source>
        <dbReference type="ARBA" id="ARBA00022670"/>
    </source>
</evidence>
<dbReference type="GO" id="GO:0016567">
    <property type="term" value="P:protein ubiquitination"/>
    <property type="evidence" value="ECO:0007669"/>
    <property type="project" value="TreeGrafter"/>
</dbReference>
<feature type="repeat" description="TPR" evidence="12">
    <location>
        <begin position="778"/>
        <end position="811"/>
    </location>
</feature>
<dbReference type="FunFam" id="1.20.1300.20:FF:000001">
    <property type="entry name" value="Ubiquitin thioesterase OTUB1"/>
    <property type="match status" value="1"/>
</dbReference>
<name>A0A7R8ZXW7_9CRUS</name>
<dbReference type="InterPro" id="IPR042468">
    <property type="entry name" value="Peptidase_C65_otubain_sub1"/>
</dbReference>
<dbReference type="PROSITE" id="PS50293">
    <property type="entry name" value="TPR_REGION"/>
    <property type="match status" value="1"/>
</dbReference>
<dbReference type="Gene3D" id="1.20.1300.20">
    <property type="entry name" value="Peptidase C65 Otubain, subdomain 2"/>
    <property type="match status" value="1"/>
</dbReference>
<evidence type="ECO:0000256" key="3">
    <source>
        <dbReference type="ARBA" id="ARBA00012759"/>
    </source>
</evidence>
<keyword evidence="6" id="KW-0833">Ubl conjugation pathway</keyword>
<dbReference type="EC" id="3.4.19.12" evidence="3"/>
<dbReference type="InterPro" id="IPR019400">
    <property type="entry name" value="Peptidase_C65_otubain"/>
</dbReference>
<evidence type="ECO:0000313" key="15">
    <source>
        <dbReference type="EMBL" id="CAD7240989.1"/>
    </source>
</evidence>
<feature type="repeat" description="TPR" evidence="12">
    <location>
        <begin position="948"/>
        <end position="981"/>
    </location>
</feature>
<dbReference type="GO" id="GO:0004843">
    <property type="term" value="F:cysteine-type deubiquitinase activity"/>
    <property type="evidence" value="ECO:0007669"/>
    <property type="project" value="UniProtKB-EC"/>
</dbReference>
<evidence type="ECO:0000313" key="16">
    <source>
        <dbReference type="Proteomes" id="UP000677054"/>
    </source>
</evidence>
<evidence type="ECO:0000256" key="2">
    <source>
        <dbReference type="ARBA" id="ARBA00006579"/>
    </source>
</evidence>
<dbReference type="PANTHER" id="PTHR12558">
    <property type="entry name" value="CELL DIVISION CYCLE 16,23,27"/>
    <property type="match status" value="1"/>
</dbReference>
<dbReference type="PANTHER" id="PTHR12558:SF13">
    <property type="entry name" value="CELL DIVISION CYCLE PROTEIN 27 HOMOLOG"/>
    <property type="match status" value="1"/>
</dbReference>
<keyword evidence="7" id="KW-0378">Hydrolase</keyword>
<dbReference type="InterPro" id="IPR013105">
    <property type="entry name" value="TPR_2"/>
</dbReference>
<feature type="domain" description="OTU" evidence="14">
    <location>
        <begin position="87"/>
        <end position="332"/>
    </location>
</feature>
<dbReference type="CDD" id="cd22763">
    <property type="entry name" value="OTUB1"/>
    <property type="match status" value="1"/>
</dbReference>
<dbReference type="SUPFAM" id="SSF52047">
    <property type="entry name" value="RNI-like"/>
    <property type="match status" value="1"/>
</dbReference>
<comment type="catalytic activity">
    <reaction evidence="1">
        <text>Thiol-dependent hydrolysis of ester, thioester, amide, peptide and isopeptide bonds formed by the C-terminal Gly of ubiquitin (a 76-residue protein attached to proteins as an intracellular targeting signal).</text>
        <dbReference type="EC" id="3.4.19.12"/>
    </reaction>
</comment>
<evidence type="ECO:0000256" key="10">
    <source>
        <dbReference type="ARBA" id="ARBA00038210"/>
    </source>
</evidence>
<gene>
    <name evidence="15" type="ORF">DSTB1V02_LOCUS991</name>
</gene>
<evidence type="ECO:0000256" key="12">
    <source>
        <dbReference type="PROSITE-ProRule" id="PRU00339"/>
    </source>
</evidence>
<feature type="repeat" description="TPR" evidence="12">
    <location>
        <begin position="846"/>
        <end position="879"/>
    </location>
</feature>
<dbReference type="InterPro" id="IPR011990">
    <property type="entry name" value="TPR-like_helical_dom_sf"/>
</dbReference>
<dbReference type="GO" id="GO:0031145">
    <property type="term" value="P:anaphase-promoting complex-dependent catabolic process"/>
    <property type="evidence" value="ECO:0007669"/>
    <property type="project" value="TreeGrafter"/>
</dbReference>
<proteinExistence type="inferred from homology"/>
<dbReference type="Pfam" id="PF12895">
    <property type="entry name" value="ANAPC3"/>
    <property type="match status" value="2"/>
</dbReference>
<dbReference type="GO" id="GO:0005680">
    <property type="term" value="C:anaphase-promoting complex"/>
    <property type="evidence" value="ECO:0007669"/>
    <property type="project" value="TreeGrafter"/>
</dbReference>
<dbReference type="EMBL" id="CAJPEV010000082">
    <property type="protein sequence ID" value="CAG0880265.1"/>
    <property type="molecule type" value="Genomic_DNA"/>
</dbReference>
<reference evidence="15" key="1">
    <citation type="submission" date="2020-11" db="EMBL/GenBank/DDBJ databases">
        <authorList>
            <person name="Tran Van P."/>
        </authorList>
    </citation>
    <scope>NUCLEOTIDE SEQUENCE</scope>
</reference>
<evidence type="ECO:0000256" key="8">
    <source>
        <dbReference type="ARBA" id="ARBA00022803"/>
    </source>
</evidence>
<evidence type="ECO:0000256" key="6">
    <source>
        <dbReference type="ARBA" id="ARBA00022786"/>
    </source>
</evidence>
<feature type="repeat" description="TPR" evidence="12">
    <location>
        <begin position="812"/>
        <end position="845"/>
    </location>
</feature>
<comment type="similarity">
    <text evidence="10">Belongs to the APC3/CDC27 family.</text>
</comment>
<dbReference type="Pfam" id="PF10275">
    <property type="entry name" value="Peptidase_C65"/>
    <property type="match status" value="1"/>
</dbReference>
<dbReference type="SMART" id="SM00028">
    <property type="entry name" value="TPR"/>
    <property type="match status" value="7"/>
</dbReference>
<evidence type="ECO:0000256" key="5">
    <source>
        <dbReference type="ARBA" id="ARBA00022737"/>
    </source>
</evidence>
<evidence type="ECO:0000256" key="13">
    <source>
        <dbReference type="SAM" id="MobiDB-lite"/>
    </source>
</evidence>
<organism evidence="15">
    <name type="scientific">Darwinula stevensoni</name>
    <dbReference type="NCBI Taxonomy" id="69355"/>
    <lineage>
        <taxon>Eukaryota</taxon>
        <taxon>Metazoa</taxon>
        <taxon>Ecdysozoa</taxon>
        <taxon>Arthropoda</taxon>
        <taxon>Crustacea</taxon>
        <taxon>Oligostraca</taxon>
        <taxon>Ostracoda</taxon>
        <taxon>Podocopa</taxon>
        <taxon>Podocopida</taxon>
        <taxon>Darwinulocopina</taxon>
        <taxon>Darwinuloidea</taxon>
        <taxon>Darwinulidae</taxon>
        <taxon>Darwinula</taxon>
    </lineage>
</organism>
<dbReference type="Gene3D" id="3.80.10.10">
    <property type="entry name" value="Ribonuclease Inhibitor"/>
    <property type="match status" value="1"/>
</dbReference>
<feature type="region of interest" description="Disordered" evidence="13">
    <location>
        <begin position="1"/>
        <end position="35"/>
    </location>
</feature>
<keyword evidence="9" id="KW-0788">Thiol protease</keyword>
<dbReference type="GO" id="GO:0051301">
    <property type="term" value="P:cell division"/>
    <property type="evidence" value="ECO:0007669"/>
    <property type="project" value="TreeGrafter"/>
</dbReference>
<comment type="similarity">
    <text evidence="2">Belongs to the peptidase C65 family.</text>
</comment>
<protein>
    <recommendedName>
        <fullName evidence="11">Cell division cycle protein 27 homolog</fullName>
        <ecNumber evidence="3">3.4.19.12</ecNumber>
    </recommendedName>
</protein>
<dbReference type="Gene3D" id="1.25.40.10">
    <property type="entry name" value="Tetratricopeptide repeat domain"/>
    <property type="match status" value="4"/>
</dbReference>
<dbReference type="SUPFAM" id="SSF54001">
    <property type="entry name" value="Cysteine proteinases"/>
    <property type="match status" value="1"/>
</dbReference>
<dbReference type="OrthoDB" id="18915at2759"/>
<evidence type="ECO:0000256" key="9">
    <source>
        <dbReference type="ARBA" id="ARBA00022807"/>
    </source>
</evidence>
<feature type="compositionally biased region" description="Basic and acidic residues" evidence="13">
    <location>
        <begin position="1"/>
        <end position="12"/>
    </location>
</feature>
<dbReference type="GO" id="GO:0007091">
    <property type="term" value="P:metaphase/anaphase transition of mitotic cell cycle"/>
    <property type="evidence" value="ECO:0007669"/>
    <property type="project" value="TreeGrafter"/>
</dbReference>